<feature type="domain" description="DUF1559" evidence="1">
    <location>
        <begin position="7"/>
        <end position="45"/>
    </location>
</feature>
<evidence type="ECO:0000313" key="3">
    <source>
        <dbReference type="Proteomes" id="UP000214646"/>
    </source>
</evidence>
<proteinExistence type="predicted"/>
<dbReference type="AlphaFoldDB" id="A0A225DHS4"/>
<dbReference type="PANTHER" id="PTHR30093">
    <property type="entry name" value="GENERAL SECRETION PATHWAY PROTEIN G"/>
    <property type="match status" value="1"/>
</dbReference>
<protein>
    <recommendedName>
        <fullName evidence="1">DUF1559 domain-containing protein</fullName>
    </recommendedName>
</protein>
<accession>A0A225DHS4</accession>
<keyword evidence="3" id="KW-1185">Reference proteome</keyword>
<dbReference type="EMBL" id="NIDE01000008">
    <property type="protein sequence ID" value="OWK40543.1"/>
    <property type="molecule type" value="Genomic_DNA"/>
</dbReference>
<name>A0A225DHS4_9BACT</name>
<dbReference type="InterPro" id="IPR011453">
    <property type="entry name" value="DUF1559"/>
</dbReference>
<dbReference type="Pfam" id="PF07596">
    <property type="entry name" value="SBP_bac_10"/>
    <property type="match status" value="1"/>
</dbReference>
<dbReference type="PANTHER" id="PTHR30093:SF2">
    <property type="entry name" value="TYPE II SECRETION SYSTEM PROTEIN H"/>
    <property type="match status" value="1"/>
</dbReference>
<gene>
    <name evidence="2" type="ORF">FRUB_05462</name>
</gene>
<organism evidence="2 3">
    <name type="scientific">Fimbriiglobus ruber</name>
    <dbReference type="NCBI Taxonomy" id="1908690"/>
    <lineage>
        <taxon>Bacteria</taxon>
        <taxon>Pseudomonadati</taxon>
        <taxon>Planctomycetota</taxon>
        <taxon>Planctomycetia</taxon>
        <taxon>Gemmatales</taxon>
        <taxon>Gemmataceae</taxon>
        <taxon>Fimbriiglobus</taxon>
    </lineage>
</organism>
<reference evidence="3" key="1">
    <citation type="submission" date="2017-06" db="EMBL/GenBank/DDBJ databases">
        <title>Genome analysis of Fimbriiglobus ruber SP5, the first member of the order Planctomycetales with confirmed chitinolytic capability.</title>
        <authorList>
            <person name="Ravin N.V."/>
            <person name="Rakitin A.L."/>
            <person name="Ivanova A.A."/>
            <person name="Beletsky A.V."/>
            <person name="Kulichevskaya I.S."/>
            <person name="Mardanov A.V."/>
            <person name="Dedysh S.N."/>
        </authorList>
    </citation>
    <scope>NUCLEOTIDE SEQUENCE [LARGE SCALE GENOMIC DNA]</scope>
    <source>
        <strain evidence="3">SP5</strain>
    </source>
</reference>
<dbReference type="Proteomes" id="UP000214646">
    <property type="component" value="Unassembled WGS sequence"/>
</dbReference>
<evidence type="ECO:0000313" key="2">
    <source>
        <dbReference type="EMBL" id="OWK40543.1"/>
    </source>
</evidence>
<sequence>MQKDGKKLLSWRVQILPYIDQDGLYKKFKLDEPWDSEHNKKVLEENLMPPVYALPGLTKPGEKATHLQVFVGNGAFFDADKPTAIKDVTDGTSNTIMAVNGAKAVPWTKPADIEFDPKADPKTSLLLYDDGYILLFADGSVRFASKNITADTLRKLITRAGGEVVDNRDF</sequence>
<comment type="caution">
    <text evidence="2">The sequence shown here is derived from an EMBL/GenBank/DDBJ whole genome shotgun (WGS) entry which is preliminary data.</text>
</comment>
<evidence type="ECO:0000259" key="1">
    <source>
        <dbReference type="Pfam" id="PF07596"/>
    </source>
</evidence>